<dbReference type="EMBL" id="QZKU01000145">
    <property type="protein sequence ID" value="RJP14018.1"/>
    <property type="molecule type" value="Genomic_DNA"/>
</dbReference>
<dbReference type="Proteomes" id="UP000265882">
    <property type="component" value="Unassembled WGS sequence"/>
</dbReference>
<keyword evidence="1" id="KW-1133">Transmembrane helix</keyword>
<keyword evidence="1" id="KW-0472">Membrane</keyword>
<comment type="caution">
    <text evidence="2">The sequence shown here is derived from an EMBL/GenBank/DDBJ whole genome shotgun (WGS) entry which is preliminary data.</text>
</comment>
<proteinExistence type="predicted"/>
<evidence type="ECO:0000256" key="1">
    <source>
        <dbReference type="SAM" id="Phobius"/>
    </source>
</evidence>
<protein>
    <submittedName>
        <fullName evidence="2">Uncharacterized protein</fullName>
    </submittedName>
</protein>
<evidence type="ECO:0000313" key="2">
    <source>
        <dbReference type="EMBL" id="RJP14018.1"/>
    </source>
</evidence>
<organism evidence="2 3">
    <name type="scientific">Abyssobacteria bacterium (strain SURF_5)</name>
    <dbReference type="NCBI Taxonomy" id="2093360"/>
    <lineage>
        <taxon>Bacteria</taxon>
        <taxon>Pseudomonadati</taxon>
        <taxon>Candidatus Hydrogenedentota</taxon>
        <taxon>Candidatus Abyssobacteria</taxon>
    </lineage>
</organism>
<evidence type="ECO:0000313" key="3">
    <source>
        <dbReference type="Proteomes" id="UP000265882"/>
    </source>
</evidence>
<accession>A0A3A4MV95</accession>
<gene>
    <name evidence="2" type="ORF">C4520_21950</name>
</gene>
<reference evidence="2 3" key="1">
    <citation type="journal article" date="2017" name="ISME J.">
        <title>Energy and carbon metabolisms in a deep terrestrial subsurface fluid microbial community.</title>
        <authorList>
            <person name="Momper L."/>
            <person name="Jungbluth S.P."/>
            <person name="Lee M.D."/>
            <person name="Amend J.P."/>
        </authorList>
    </citation>
    <scope>NUCLEOTIDE SEQUENCE [LARGE SCALE GENOMIC DNA]</scope>
    <source>
        <strain evidence="2">SURF_5</strain>
    </source>
</reference>
<name>A0A3A4MV95_ABYX5</name>
<sequence length="172" mass="19175">MGTVGKRLKRNIARNQLLDRELDYLPATIDRDEVREMARRYGPLRRRSLAGRLFSGASGFVLRYGAPFIGLIAGAEYQAAKALYPLIGEEQRLGDSLRIVLGEDLSKRVDDANTAFKVTGALVGATPDIMWGALYGAFLGIVAYYVLRWTVLLGSNVRRRRKLNKKISELMG</sequence>
<dbReference type="AlphaFoldDB" id="A0A3A4MV95"/>
<keyword evidence="1" id="KW-0812">Transmembrane</keyword>
<feature type="transmembrane region" description="Helical" evidence="1">
    <location>
        <begin position="49"/>
        <end position="75"/>
    </location>
</feature>
<feature type="transmembrane region" description="Helical" evidence="1">
    <location>
        <begin position="129"/>
        <end position="151"/>
    </location>
</feature>